<dbReference type="Proteomes" id="UP001218188">
    <property type="component" value="Unassembled WGS sequence"/>
</dbReference>
<gene>
    <name evidence="3" type="ORF">C8F04DRAFT_403227</name>
</gene>
<accession>A0AAD6T393</accession>
<comment type="caution">
    <text evidence="3">The sequence shown here is derived from an EMBL/GenBank/DDBJ whole genome shotgun (WGS) entry which is preliminary data.</text>
</comment>
<name>A0AAD6T393_9AGAR</name>
<evidence type="ECO:0000313" key="3">
    <source>
        <dbReference type="EMBL" id="KAJ7037615.1"/>
    </source>
</evidence>
<reference evidence="3" key="1">
    <citation type="submission" date="2023-03" db="EMBL/GenBank/DDBJ databases">
        <title>Massive genome expansion in bonnet fungi (Mycena s.s.) driven by repeated elements and novel gene families across ecological guilds.</title>
        <authorList>
            <consortium name="Lawrence Berkeley National Laboratory"/>
            <person name="Harder C.B."/>
            <person name="Miyauchi S."/>
            <person name="Viragh M."/>
            <person name="Kuo A."/>
            <person name="Thoen E."/>
            <person name="Andreopoulos B."/>
            <person name="Lu D."/>
            <person name="Skrede I."/>
            <person name="Drula E."/>
            <person name="Henrissat B."/>
            <person name="Morin E."/>
            <person name="Kohler A."/>
            <person name="Barry K."/>
            <person name="LaButti K."/>
            <person name="Morin E."/>
            <person name="Salamov A."/>
            <person name="Lipzen A."/>
            <person name="Mereny Z."/>
            <person name="Hegedus B."/>
            <person name="Baldrian P."/>
            <person name="Stursova M."/>
            <person name="Weitz H."/>
            <person name="Taylor A."/>
            <person name="Grigoriev I.V."/>
            <person name="Nagy L.G."/>
            <person name="Martin F."/>
            <person name="Kauserud H."/>
        </authorList>
    </citation>
    <scope>NUCLEOTIDE SEQUENCE</scope>
    <source>
        <strain evidence="3">CBHHK200</strain>
    </source>
</reference>
<evidence type="ECO:0000256" key="2">
    <source>
        <dbReference type="SAM" id="SignalP"/>
    </source>
</evidence>
<feature type="region of interest" description="Disordered" evidence="1">
    <location>
        <begin position="103"/>
        <end position="122"/>
    </location>
</feature>
<evidence type="ECO:0000256" key="1">
    <source>
        <dbReference type="SAM" id="MobiDB-lite"/>
    </source>
</evidence>
<dbReference type="AlphaFoldDB" id="A0AAD6T393"/>
<protein>
    <recommendedName>
        <fullName evidence="5">Secreted protein</fullName>
    </recommendedName>
</protein>
<feature type="signal peptide" evidence="2">
    <location>
        <begin position="1"/>
        <end position="27"/>
    </location>
</feature>
<proteinExistence type="predicted"/>
<keyword evidence="2" id="KW-0732">Signal</keyword>
<sequence>MTFSIHPSPRMKFTATILLLLLAVRDARNLTSCTGNFEPPSPSSREKNLFVSYLAQGSTMRSIAPWHAEPASFTFPRDALKTPRNHGRIEINHHKVTKTTEFRKQNHNVNSSAILRNPNRLP</sequence>
<evidence type="ECO:0008006" key="5">
    <source>
        <dbReference type="Google" id="ProtNLM"/>
    </source>
</evidence>
<feature type="chain" id="PRO_5042133251" description="Secreted protein" evidence="2">
    <location>
        <begin position="28"/>
        <end position="122"/>
    </location>
</feature>
<organism evidence="3 4">
    <name type="scientific">Mycena alexandri</name>
    <dbReference type="NCBI Taxonomy" id="1745969"/>
    <lineage>
        <taxon>Eukaryota</taxon>
        <taxon>Fungi</taxon>
        <taxon>Dikarya</taxon>
        <taxon>Basidiomycota</taxon>
        <taxon>Agaricomycotina</taxon>
        <taxon>Agaricomycetes</taxon>
        <taxon>Agaricomycetidae</taxon>
        <taxon>Agaricales</taxon>
        <taxon>Marasmiineae</taxon>
        <taxon>Mycenaceae</taxon>
        <taxon>Mycena</taxon>
    </lineage>
</organism>
<keyword evidence="4" id="KW-1185">Reference proteome</keyword>
<evidence type="ECO:0000313" key="4">
    <source>
        <dbReference type="Proteomes" id="UP001218188"/>
    </source>
</evidence>
<dbReference type="EMBL" id="JARJCM010000036">
    <property type="protein sequence ID" value="KAJ7037615.1"/>
    <property type="molecule type" value="Genomic_DNA"/>
</dbReference>